<reference evidence="2" key="1">
    <citation type="submission" date="2020-10" db="EMBL/GenBank/DDBJ databases">
        <title>De novo genome project of the cellulose decomposer Thermobifida halotolerans type strain.</title>
        <authorList>
            <person name="Nagy I."/>
            <person name="Horvath B."/>
            <person name="Kukolya J."/>
            <person name="Nagy I."/>
            <person name="Orsini M."/>
        </authorList>
    </citation>
    <scope>NUCLEOTIDE SEQUENCE</scope>
    <source>
        <strain evidence="2">DSM 44931</strain>
    </source>
</reference>
<dbReference type="EMBL" id="CP063196">
    <property type="protein sequence ID" value="UOE20916.1"/>
    <property type="molecule type" value="Genomic_DNA"/>
</dbReference>
<protein>
    <submittedName>
        <fullName evidence="2">Uncharacterized protein</fullName>
    </submittedName>
</protein>
<organism evidence="2 3">
    <name type="scientific">Thermobifida halotolerans</name>
    <dbReference type="NCBI Taxonomy" id="483545"/>
    <lineage>
        <taxon>Bacteria</taxon>
        <taxon>Bacillati</taxon>
        <taxon>Actinomycetota</taxon>
        <taxon>Actinomycetes</taxon>
        <taxon>Streptosporangiales</taxon>
        <taxon>Nocardiopsidaceae</taxon>
        <taxon>Thermobifida</taxon>
    </lineage>
</organism>
<evidence type="ECO:0000313" key="2">
    <source>
        <dbReference type="EMBL" id="UOE20916.1"/>
    </source>
</evidence>
<dbReference type="AlphaFoldDB" id="A0AA97LZP2"/>
<dbReference type="RefSeq" id="WP_243597649.1">
    <property type="nucleotide sequence ID" value="NZ_CP063196.1"/>
</dbReference>
<gene>
    <name evidence="2" type="ORF">NI17_007010</name>
</gene>
<keyword evidence="3" id="KW-1185">Reference proteome</keyword>
<feature type="compositionally biased region" description="Basic and acidic residues" evidence="1">
    <location>
        <begin position="139"/>
        <end position="178"/>
    </location>
</feature>
<proteinExistence type="predicted"/>
<dbReference type="Proteomes" id="UP000265719">
    <property type="component" value="Chromosome"/>
</dbReference>
<evidence type="ECO:0000313" key="3">
    <source>
        <dbReference type="Proteomes" id="UP000265719"/>
    </source>
</evidence>
<accession>A0AA97LZP2</accession>
<dbReference type="KEGG" id="thao:NI17_007010"/>
<feature type="compositionally biased region" description="Basic and acidic residues" evidence="1">
    <location>
        <begin position="118"/>
        <end position="127"/>
    </location>
</feature>
<feature type="region of interest" description="Disordered" evidence="1">
    <location>
        <begin position="101"/>
        <end position="199"/>
    </location>
</feature>
<evidence type="ECO:0000256" key="1">
    <source>
        <dbReference type="SAM" id="MobiDB-lite"/>
    </source>
</evidence>
<sequence length="424" mass="45679">MDLTERLLRWSLPRVFLVAAVGGTEARLAVERVLRERGWRRALTPIDADLLVVCGSGGPEAEEAVDRLWDQMPGPRARVRVVSAHEAARRLDRARAELHDVAAQRRDAASRPGPPEPRAPRGDEEQQGHGNHGTHGGHGTHDGHDDHGTHGGHGTHDGHDDHGTHGGHDDHGTHDGHGTHGGGMKMPGGLAMAQRGPDRDGLKLDRLHVALGPALPDWPSGLLVRTVLQGDVVQQAEVSTVGKPDGPPFWDAPVPDADGRPDWTRTRAAAAADSLQRLLAVAGWPDAAAAFRLLRDDLLAPGPWRPRARHIRWVRRVRRSRLLRWTTDGTGPAPAHFPEPLRGDATARWTRWLDDVAAVVLAAPSAREAARPPGRERAEHARAALAALPELLVGQELAGARLTVASLDPDLEALATHEPEAARG</sequence>
<name>A0AA97LZP2_9ACTN</name>